<keyword evidence="6" id="KW-0539">Nucleus</keyword>
<accession>A0AAN8VJF2</accession>
<evidence type="ECO:0000256" key="7">
    <source>
        <dbReference type="SAM" id="MobiDB-lite"/>
    </source>
</evidence>
<dbReference type="SMART" id="SM00717">
    <property type="entry name" value="SANT"/>
    <property type="match status" value="3"/>
</dbReference>
<feature type="compositionally biased region" description="Basic and acidic residues" evidence="7">
    <location>
        <begin position="1"/>
        <end position="11"/>
    </location>
</feature>
<evidence type="ECO:0000313" key="10">
    <source>
        <dbReference type="EMBL" id="KAK6935350.1"/>
    </source>
</evidence>
<evidence type="ECO:0000256" key="5">
    <source>
        <dbReference type="ARBA" id="ARBA00023163"/>
    </source>
</evidence>
<name>A0AAN8VJF2_9MAGN</name>
<comment type="caution">
    <text evidence="10">The sequence shown here is derived from an EMBL/GenBank/DDBJ whole genome shotgun (WGS) entry which is preliminary data.</text>
</comment>
<organism evidence="10 11">
    <name type="scientific">Dillenia turbinata</name>
    <dbReference type="NCBI Taxonomy" id="194707"/>
    <lineage>
        <taxon>Eukaryota</taxon>
        <taxon>Viridiplantae</taxon>
        <taxon>Streptophyta</taxon>
        <taxon>Embryophyta</taxon>
        <taxon>Tracheophyta</taxon>
        <taxon>Spermatophyta</taxon>
        <taxon>Magnoliopsida</taxon>
        <taxon>eudicotyledons</taxon>
        <taxon>Gunneridae</taxon>
        <taxon>Pentapetalae</taxon>
        <taxon>Dilleniales</taxon>
        <taxon>Dilleniaceae</taxon>
        <taxon>Dillenia</taxon>
    </lineage>
</organism>
<dbReference type="InterPro" id="IPR050560">
    <property type="entry name" value="MYB_TF"/>
</dbReference>
<feature type="domain" description="Myb-like" evidence="8">
    <location>
        <begin position="153"/>
        <end position="190"/>
    </location>
</feature>
<dbReference type="FunFam" id="1.10.10.60:FF:000016">
    <property type="entry name" value="Transcriptional activator Myb isoform A"/>
    <property type="match status" value="1"/>
</dbReference>
<dbReference type="Proteomes" id="UP001370490">
    <property type="component" value="Unassembled WGS sequence"/>
</dbReference>
<dbReference type="EMBL" id="JBAMMX010000008">
    <property type="protein sequence ID" value="KAK6935350.1"/>
    <property type="molecule type" value="Genomic_DNA"/>
</dbReference>
<keyword evidence="2" id="KW-0677">Repeat</keyword>
<gene>
    <name evidence="10" type="ORF">RJ641_035505</name>
</gene>
<dbReference type="AlphaFoldDB" id="A0AAN8VJF2"/>
<feature type="domain" description="HTH myb-type" evidence="9">
    <location>
        <begin position="113"/>
        <end position="156"/>
    </location>
</feature>
<dbReference type="GO" id="GO:0005634">
    <property type="term" value="C:nucleus"/>
    <property type="evidence" value="ECO:0007669"/>
    <property type="project" value="UniProtKB-SubCell"/>
</dbReference>
<dbReference type="Gene3D" id="1.10.10.60">
    <property type="entry name" value="Homeodomain-like"/>
    <property type="match status" value="3"/>
</dbReference>
<feature type="domain" description="Myb-like" evidence="8">
    <location>
        <begin position="113"/>
        <end position="152"/>
    </location>
</feature>
<keyword evidence="11" id="KW-1185">Reference proteome</keyword>
<protein>
    <submittedName>
        <fullName evidence="10">Uncharacterized protein</fullName>
    </submittedName>
</protein>
<feature type="region of interest" description="Disordered" evidence="7">
    <location>
        <begin position="1"/>
        <end position="46"/>
    </location>
</feature>
<keyword evidence="3" id="KW-0805">Transcription regulation</keyword>
<dbReference type="InterPro" id="IPR001005">
    <property type="entry name" value="SANT/Myb"/>
</dbReference>
<comment type="subcellular location">
    <subcellularLocation>
        <location evidence="1">Nucleus</location>
    </subcellularLocation>
</comment>
<evidence type="ECO:0000256" key="4">
    <source>
        <dbReference type="ARBA" id="ARBA00023125"/>
    </source>
</evidence>
<feature type="domain" description="Myb-like" evidence="8">
    <location>
        <begin position="38"/>
        <end position="89"/>
    </location>
</feature>
<evidence type="ECO:0000259" key="8">
    <source>
        <dbReference type="PROSITE" id="PS50090"/>
    </source>
</evidence>
<dbReference type="Pfam" id="PF13921">
    <property type="entry name" value="Myb_DNA-bind_6"/>
    <property type="match status" value="1"/>
</dbReference>
<dbReference type="GO" id="GO:0000981">
    <property type="term" value="F:DNA-binding transcription factor activity, RNA polymerase II-specific"/>
    <property type="evidence" value="ECO:0007669"/>
    <property type="project" value="TreeGrafter"/>
</dbReference>
<dbReference type="SUPFAM" id="SSF46689">
    <property type="entry name" value="Homeodomain-like"/>
    <property type="match status" value="2"/>
</dbReference>
<feature type="compositionally biased region" description="Basic residues" evidence="7">
    <location>
        <begin position="31"/>
        <end position="43"/>
    </location>
</feature>
<dbReference type="GO" id="GO:0000978">
    <property type="term" value="F:RNA polymerase II cis-regulatory region sequence-specific DNA binding"/>
    <property type="evidence" value="ECO:0007669"/>
    <property type="project" value="TreeGrafter"/>
</dbReference>
<feature type="domain" description="HTH myb-type" evidence="9">
    <location>
        <begin position="157"/>
        <end position="190"/>
    </location>
</feature>
<evidence type="ECO:0000256" key="1">
    <source>
        <dbReference type="ARBA" id="ARBA00004123"/>
    </source>
</evidence>
<proteinExistence type="predicted"/>
<dbReference type="InterPro" id="IPR017930">
    <property type="entry name" value="Myb_dom"/>
</dbReference>
<dbReference type="CDD" id="cd00167">
    <property type="entry name" value="SANT"/>
    <property type="match status" value="3"/>
</dbReference>
<sequence length="190" mass="21938">MGEIVKGDLDGVKSVSYSSFSDSSCDTPSHSQRRRTGPTKRAKGGWTKEEDDLLTEVVRKFRGRNWKRIASYVSGRTDVQCLHRWQKVLNPELVKGPWTKEVENILFLGHLLEDARIIELVENFGCKKWSVIAKSLPGRIGKQCRERWCNHLDPTIKKDAWSRQEEAAIIHYQRLYGNKWAEIAKFLPGR</sequence>
<evidence type="ECO:0000256" key="2">
    <source>
        <dbReference type="ARBA" id="ARBA00022737"/>
    </source>
</evidence>
<evidence type="ECO:0000313" key="11">
    <source>
        <dbReference type="Proteomes" id="UP001370490"/>
    </source>
</evidence>
<feature type="compositionally biased region" description="Low complexity" evidence="7">
    <location>
        <begin position="14"/>
        <end position="30"/>
    </location>
</feature>
<evidence type="ECO:0000256" key="3">
    <source>
        <dbReference type="ARBA" id="ARBA00023015"/>
    </source>
</evidence>
<reference evidence="10 11" key="1">
    <citation type="submission" date="2023-12" db="EMBL/GenBank/DDBJ databases">
        <title>A high-quality genome assembly for Dillenia turbinata (Dilleniales).</title>
        <authorList>
            <person name="Chanderbali A."/>
        </authorList>
    </citation>
    <scope>NUCLEOTIDE SEQUENCE [LARGE SCALE GENOMIC DNA]</scope>
    <source>
        <strain evidence="10">LSX21</strain>
        <tissue evidence="10">Leaf</tissue>
    </source>
</reference>
<evidence type="ECO:0000259" key="9">
    <source>
        <dbReference type="PROSITE" id="PS51294"/>
    </source>
</evidence>
<keyword evidence="5" id="KW-0804">Transcription</keyword>
<keyword evidence="4" id="KW-0238">DNA-binding</keyword>
<dbReference type="PANTHER" id="PTHR45614:SF252">
    <property type="entry name" value="TRANSCRIPTION FACTOR MYB3R-2-LIKE"/>
    <property type="match status" value="1"/>
</dbReference>
<dbReference type="PANTHER" id="PTHR45614">
    <property type="entry name" value="MYB PROTEIN-RELATED"/>
    <property type="match status" value="1"/>
</dbReference>
<dbReference type="FunFam" id="1.10.10.60:FF:000010">
    <property type="entry name" value="Transcriptional activator Myb isoform A"/>
    <property type="match status" value="1"/>
</dbReference>
<dbReference type="PROSITE" id="PS50090">
    <property type="entry name" value="MYB_LIKE"/>
    <property type="match status" value="3"/>
</dbReference>
<dbReference type="Pfam" id="PF00249">
    <property type="entry name" value="Myb_DNA-binding"/>
    <property type="match status" value="1"/>
</dbReference>
<dbReference type="PROSITE" id="PS51294">
    <property type="entry name" value="HTH_MYB"/>
    <property type="match status" value="3"/>
</dbReference>
<feature type="domain" description="HTH myb-type" evidence="9">
    <location>
        <begin position="43"/>
        <end position="93"/>
    </location>
</feature>
<evidence type="ECO:0000256" key="6">
    <source>
        <dbReference type="ARBA" id="ARBA00023242"/>
    </source>
</evidence>
<dbReference type="InterPro" id="IPR009057">
    <property type="entry name" value="Homeodomain-like_sf"/>
</dbReference>